<evidence type="ECO:0000313" key="3">
    <source>
        <dbReference type="Proteomes" id="UP000824469"/>
    </source>
</evidence>
<feature type="region of interest" description="Disordered" evidence="1">
    <location>
        <begin position="1"/>
        <end position="43"/>
    </location>
</feature>
<sequence>SATPKEIPEQMVRPSPPREMNLKPPPSDRNKSTGDKNFGSIFASKRTKNPITATEYSIADLQMATGSFSQENLIGEGSLGRVYRAEFPNGK</sequence>
<gene>
    <name evidence="2" type="ORF">KI387_009713</name>
</gene>
<dbReference type="Gene3D" id="3.30.200.20">
    <property type="entry name" value="Phosphorylase Kinase, domain 1"/>
    <property type="match status" value="1"/>
</dbReference>
<feature type="non-terminal residue" evidence="2">
    <location>
        <position position="91"/>
    </location>
</feature>
<dbReference type="AlphaFoldDB" id="A0AA38FJU1"/>
<feature type="non-terminal residue" evidence="2">
    <location>
        <position position="1"/>
    </location>
</feature>
<evidence type="ECO:0000313" key="2">
    <source>
        <dbReference type="EMBL" id="KAH9305309.1"/>
    </source>
</evidence>
<accession>A0AA38FJU1</accession>
<dbReference type="SUPFAM" id="SSF56112">
    <property type="entry name" value="Protein kinase-like (PK-like)"/>
    <property type="match status" value="1"/>
</dbReference>
<dbReference type="EMBL" id="JAHRHJ020000008">
    <property type="protein sequence ID" value="KAH9305309.1"/>
    <property type="molecule type" value="Genomic_DNA"/>
</dbReference>
<dbReference type="OMA" id="REMNLKP"/>
<dbReference type="InterPro" id="IPR011009">
    <property type="entry name" value="Kinase-like_dom_sf"/>
</dbReference>
<comment type="caution">
    <text evidence="2">The sequence shown here is derived from an EMBL/GenBank/DDBJ whole genome shotgun (WGS) entry which is preliminary data.</text>
</comment>
<dbReference type="Proteomes" id="UP000824469">
    <property type="component" value="Unassembled WGS sequence"/>
</dbReference>
<evidence type="ECO:0000256" key="1">
    <source>
        <dbReference type="SAM" id="MobiDB-lite"/>
    </source>
</evidence>
<name>A0AA38FJU1_TAXCH</name>
<reference evidence="2 3" key="1">
    <citation type="journal article" date="2021" name="Nat. Plants">
        <title>The Taxus genome provides insights into paclitaxel biosynthesis.</title>
        <authorList>
            <person name="Xiong X."/>
            <person name="Gou J."/>
            <person name="Liao Q."/>
            <person name="Li Y."/>
            <person name="Zhou Q."/>
            <person name="Bi G."/>
            <person name="Li C."/>
            <person name="Du R."/>
            <person name="Wang X."/>
            <person name="Sun T."/>
            <person name="Guo L."/>
            <person name="Liang H."/>
            <person name="Lu P."/>
            <person name="Wu Y."/>
            <person name="Zhang Z."/>
            <person name="Ro D.K."/>
            <person name="Shang Y."/>
            <person name="Huang S."/>
            <person name="Yan J."/>
        </authorList>
    </citation>
    <scope>NUCLEOTIDE SEQUENCE [LARGE SCALE GENOMIC DNA]</scope>
    <source>
        <strain evidence="2">Ta-2019</strain>
    </source>
</reference>
<protein>
    <submittedName>
        <fullName evidence="2">Uncharacterized protein</fullName>
    </submittedName>
</protein>
<organism evidence="2 3">
    <name type="scientific">Taxus chinensis</name>
    <name type="common">Chinese yew</name>
    <name type="synonym">Taxus wallichiana var. chinensis</name>
    <dbReference type="NCBI Taxonomy" id="29808"/>
    <lineage>
        <taxon>Eukaryota</taxon>
        <taxon>Viridiplantae</taxon>
        <taxon>Streptophyta</taxon>
        <taxon>Embryophyta</taxon>
        <taxon>Tracheophyta</taxon>
        <taxon>Spermatophyta</taxon>
        <taxon>Pinopsida</taxon>
        <taxon>Pinidae</taxon>
        <taxon>Conifers II</taxon>
        <taxon>Cupressales</taxon>
        <taxon>Taxaceae</taxon>
        <taxon>Taxus</taxon>
    </lineage>
</organism>
<proteinExistence type="predicted"/>
<keyword evidence="3" id="KW-1185">Reference proteome</keyword>